<keyword evidence="2" id="KW-1185">Reference proteome</keyword>
<reference evidence="1 2" key="1">
    <citation type="journal article" date="2018" name="Mol. Biol. Evol.">
        <title>Broad Genomic Sampling Reveals a Smut Pathogenic Ancestry of the Fungal Clade Ustilaginomycotina.</title>
        <authorList>
            <person name="Kijpornyongpan T."/>
            <person name="Mondo S.J."/>
            <person name="Barry K."/>
            <person name="Sandor L."/>
            <person name="Lee J."/>
            <person name="Lipzen A."/>
            <person name="Pangilinan J."/>
            <person name="LaButti K."/>
            <person name="Hainaut M."/>
            <person name="Henrissat B."/>
            <person name="Grigoriev I.V."/>
            <person name="Spatafora J.W."/>
            <person name="Aime M.C."/>
        </authorList>
    </citation>
    <scope>NUCLEOTIDE SEQUENCE [LARGE SCALE GENOMIC DNA]</scope>
    <source>
        <strain evidence="1 2">SA 807</strain>
    </source>
</reference>
<organism evidence="1 2">
    <name type="scientific">Violaceomyces palustris</name>
    <dbReference type="NCBI Taxonomy" id="1673888"/>
    <lineage>
        <taxon>Eukaryota</taxon>
        <taxon>Fungi</taxon>
        <taxon>Dikarya</taxon>
        <taxon>Basidiomycota</taxon>
        <taxon>Ustilaginomycotina</taxon>
        <taxon>Ustilaginomycetes</taxon>
        <taxon>Violaceomycetales</taxon>
        <taxon>Violaceomycetaceae</taxon>
        <taxon>Violaceomyces</taxon>
    </lineage>
</organism>
<dbReference type="Proteomes" id="UP000245626">
    <property type="component" value="Unassembled WGS sequence"/>
</dbReference>
<name>A0ACD0NPE2_9BASI</name>
<feature type="non-terminal residue" evidence="1">
    <location>
        <position position="346"/>
    </location>
</feature>
<dbReference type="EMBL" id="KZ820364">
    <property type="protein sequence ID" value="PWN47695.1"/>
    <property type="molecule type" value="Genomic_DNA"/>
</dbReference>
<gene>
    <name evidence="1" type="ORF">IE53DRAFT_235509</name>
</gene>
<sequence length="346" mass="38484">MSTPVEQARSRSTNASMKEEDRNPGVDKLMTTTILDYVHPDDEEKGESGEAVQGSTISSSVDEAYEIVGEVKVEYTLEEQREVRKKIDKVVPGLLAVVYLSQYLDKTSLSYSAVTGLPITGSQYNLVSMSFYLGYLIWEFPTQWIAQKVNPTMYLGFNIVAWSVCLALHAAAPNFAPFFALRFLTGMFESVVAPVLIMTIVAFYPREEQAVRISSFYLMNGFAEIFGGLLAWSITFYTGNSIAHWRIIYIILGGLALLVGIVVMIWLPASPTSARFLNEKEKRVALERVRSNASGTVQHRFKPHQAVEALKDTKVWLNLALVIVVSVPNGALSNFSSIIIKNLGYD</sequence>
<protein>
    <submittedName>
        <fullName evidence="1">MFS general substrate transporter</fullName>
    </submittedName>
</protein>
<proteinExistence type="predicted"/>
<evidence type="ECO:0000313" key="2">
    <source>
        <dbReference type="Proteomes" id="UP000245626"/>
    </source>
</evidence>
<accession>A0ACD0NPE2</accession>
<evidence type="ECO:0000313" key="1">
    <source>
        <dbReference type="EMBL" id="PWN47695.1"/>
    </source>
</evidence>